<dbReference type="AlphaFoldDB" id="A0AA86TI31"/>
<comment type="caution">
    <text evidence="2">The sequence shown here is derived from an EMBL/GenBank/DDBJ whole genome shotgun (WGS) entry which is preliminary data.</text>
</comment>
<dbReference type="Gene3D" id="1.10.510.10">
    <property type="entry name" value="Transferase(Phosphotransferase) domain 1"/>
    <property type="match status" value="1"/>
</dbReference>
<dbReference type="InterPro" id="IPR011009">
    <property type="entry name" value="Kinase-like_dom_sf"/>
</dbReference>
<proteinExistence type="predicted"/>
<reference evidence="2" key="1">
    <citation type="submission" date="2023-06" db="EMBL/GenBank/DDBJ databases">
        <authorList>
            <person name="Kurt Z."/>
        </authorList>
    </citation>
    <scope>NUCLEOTIDE SEQUENCE</scope>
</reference>
<dbReference type="Proteomes" id="UP001642409">
    <property type="component" value="Unassembled WGS sequence"/>
</dbReference>
<accession>A0AA86TI31</accession>
<dbReference type="PROSITE" id="PS50011">
    <property type="entry name" value="PROTEIN_KINASE_DOM"/>
    <property type="match status" value="1"/>
</dbReference>
<evidence type="ECO:0000313" key="2">
    <source>
        <dbReference type="EMBL" id="CAI9919344.1"/>
    </source>
</evidence>
<sequence>MKLTDLDAQPYRSGGFGEIYTGTYPDGQPVIIKKLSRTNKSTAQLAQIQLEMLIMKRCKHENIIRLIDYICEDENLYLIMERATGGTLMESIVSRQHYSEYDARYFIQQILSAFNYLHRHEIAHLDFKPDNVVLKDMINQPGYKPILKLIDFGSCKFGQTQFVRQMTQGYASPEQLLKKEATVQSDMFSLGVVTYIILSGAHPFDFKNPSHMNEQIIKGQWSWNPAFDQVSDFAKDFITRCLKIEPSERMTSKNAMRHAWIENVGLNFKELELSRNQMKQFMAVLKLKSAFLVVKASIMVSEMVETQESGFVDSIIKVAGEGK</sequence>
<feature type="domain" description="Protein kinase" evidence="1">
    <location>
        <begin position="5"/>
        <end position="261"/>
    </location>
</feature>
<dbReference type="GO" id="GO:0005524">
    <property type="term" value="F:ATP binding"/>
    <property type="evidence" value="ECO:0007669"/>
    <property type="project" value="InterPro"/>
</dbReference>
<dbReference type="PANTHER" id="PTHR24347">
    <property type="entry name" value="SERINE/THREONINE-PROTEIN KINASE"/>
    <property type="match status" value="1"/>
</dbReference>
<dbReference type="PROSITE" id="PS00108">
    <property type="entry name" value="PROTEIN_KINASE_ST"/>
    <property type="match status" value="1"/>
</dbReference>
<evidence type="ECO:0000313" key="3">
    <source>
        <dbReference type="EMBL" id="CAL5977958.1"/>
    </source>
</evidence>
<dbReference type="Pfam" id="PF00069">
    <property type="entry name" value="Pkinase"/>
    <property type="match status" value="1"/>
</dbReference>
<keyword evidence="4" id="KW-1185">Reference proteome</keyword>
<gene>
    <name evidence="3" type="ORF">HINF_LOCUS4559</name>
    <name evidence="2" type="ORF">HINF_LOCUS6989</name>
</gene>
<keyword evidence="3" id="KW-0808">Transferase</keyword>
<dbReference type="InterPro" id="IPR008271">
    <property type="entry name" value="Ser/Thr_kinase_AS"/>
</dbReference>
<dbReference type="InterPro" id="IPR000719">
    <property type="entry name" value="Prot_kinase_dom"/>
</dbReference>
<protein>
    <submittedName>
        <fullName evidence="2">CAMK CAMK1</fullName>
    </submittedName>
    <submittedName>
        <fullName evidence="3">Kinase</fullName>
    </submittedName>
</protein>
<keyword evidence="3" id="KW-0418">Kinase</keyword>
<evidence type="ECO:0000259" key="1">
    <source>
        <dbReference type="PROSITE" id="PS50011"/>
    </source>
</evidence>
<dbReference type="GO" id="GO:0004672">
    <property type="term" value="F:protein kinase activity"/>
    <property type="evidence" value="ECO:0007669"/>
    <property type="project" value="InterPro"/>
</dbReference>
<dbReference type="EMBL" id="CATOUU010000171">
    <property type="protein sequence ID" value="CAI9919344.1"/>
    <property type="molecule type" value="Genomic_DNA"/>
</dbReference>
<dbReference type="SUPFAM" id="SSF56112">
    <property type="entry name" value="Protein kinase-like (PK-like)"/>
    <property type="match status" value="1"/>
</dbReference>
<dbReference type="EMBL" id="CAXDID020000008">
    <property type="protein sequence ID" value="CAL5977958.1"/>
    <property type="molecule type" value="Genomic_DNA"/>
</dbReference>
<evidence type="ECO:0000313" key="4">
    <source>
        <dbReference type="Proteomes" id="UP001642409"/>
    </source>
</evidence>
<organism evidence="2">
    <name type="scientific">Hexamita inflata</name>
    <dbReference type="NCBI Taxonomy" id="28002"/>
    <lineage>
        <taxon>Eukaryota</taxon>
        <taxon>Metamonada</taxon>
        <taxon>Diplomonadida</taxon>
        <taxon>Hexamitidae</taxon>
        <taxon>Hexamitinae</taxon>
        <taxon>Hexamita</taxon>
    </lineage>
</organism>
<reference evidence="3 4" key="2">
    <citation type="submission" date="2024-07" db="EMBL/GenBank/DDBJ databases">
        <authorList>
            <person name="Akdeniz Z."/>
        </authorList>
    </citation>
    <scope>NUCLEOTIDE SEQUENCE [LARGE SCALE GENOMIC DNA]</scope>
</reference>
<name>A0AA86TI31_9EUKA</name>